<comment type="similarity">
    <text evidence="3 12">Belongs to the FAD-dependent oxidoreductase 2 family. NadB subfamily.</text>
</comment>
<evidence type="ECO:0000256" key="4">
    <source>
        <dbReference type="ARBA" id="ARBA00012173"/>
    </source>
</evidence>
<sequence>MEHRFDFLVIGSGVAGLLFALKTAEHSRVAIVTKKGLTDSNTVYAQGGIAAVLDPDDTFESHVADTLASGDGLCNQNVVEMVVCSAPDRIRELAEIGVGFNQSNDGRLELDLCREGGHGFNRIVHVDDLTGRAVEEALVNRARHHERIDIFENHIAIDLITRSTRLKRGQTITGHEDQCFGTYVLKRDTGEIHTFLAGIVVLATGGSGKVYAYTSNPDIATGDGIAMAYRAGAAVANLEFVQFHPTCLFHPQAKNFLISETIRGEGGILRNSDGTAFMADYTPQRELACRDVVARAIDSELKKRGDEAVFLDISHRDPEFVRSRFPHLYAKCLEFGFDMTRQALPVVPAAHYMCGGVSTDIHGRTSIQRLYAIGETACTGLHGANRLASNSLLEGLVYAHQAALTAAEEIRDTDFSDIADIPVWDDMGTMDSDEAIVITHTWNEIRRLMWNYVGIVRSDKRLARARRRIEIISDEIQEYYWNFKVTPNLIELRNIAIVAELIIRCAMHRKESRGLHYNIAYPYKNDQRWRKDTVLRRPFVG</sequence>
<feature type="active site" description="Proton acceptor" evidence="11">
    <location>
        <position position="290"/>
    </location>
</feature>
<keyword evidence="6 12" id="KW-0662">Pyridine nucleotide biosynthesis</keyword>
<dbReference type="InterPro" id="IPR003953">
    <property type="entry name" value="FAD-dep_OxRdtase_2_FAD-bd"/>
</dbReference>
<evidence type="ECO:0000256" key="2">
    <source>
        <dbReference type="ARBA" id="ARBA00004950"/>
    </source>
</evidence>
<dbReference type="SUPFAM" id="SSF46977">
    <property type="entry name" value="Succinate dehydrogenase/fumarate reductase flavoprotein C-terminal domain"/>
    <property type="match status" value="1"/>
</dbReference>
<feature type="domain" description="FAD-dependent oxidoreductase 2 FAD-binding" evidence="13">
    <location>
        <begin position="6"/>
        <end position="392"/>
    </location>
</feature>
<dbReference type="InterPro" id="IPR037099">
    <property type="entry name" value="Fum_R/Succ_DH_flav-like_C_sf"/>
</dbReference>
<dbReference type="PIRSF" id="PIRSF000171">
    <property type="entry name" value="SDHA_APRA_LASPO"/>
    <property type="match status" value="1"/>
</dbReference>
<proteinExistence type="inferred from homology"/>
<comment type="caution">
    <text evidence="15">The sequence shown here is derived from an EMBL/GenBank/DDBJ whole genome shotgun (WGS) entry which is preliminary data.</text>
</comment>
<dbReference type="PANTHER" id="PTHR42716">
    <property type="entry name" value="L-ASPARTATE OXIDASE"/>
    <property type="match status" value="1"/>
</dbReference>
<dbReference type="PANTHER" id="PTHR42716:SF2">
    <property type="entry name" value="L-ASPARTATE OXIDASE, CHLOROPLASTIC"/>
    <property type="match status" value="1"/>
</dbReference>
<accession>A0A7W0C5X4</accession>
<comment type="catalytic activity">
    <reaction evidence="9">
        <text>L-aspartate + O2 = iminosuccinate + H2O2</text>
        <dbReference type="Rhea" id="RHEA:25876"/>
        <dbReference type="ChEBI" id="CHEBI:15379"/>
        <dbReference type="ChEBI" id="CHEBI:16240"/>
        <dbReference type="ChEBI" id="CHEBI:29991"/>
        <dbReference type="ChEBI" id="CHEBI:77875"/>
        <dbReference type="EC" id="1.4.3.16"/>
    </reaction>
    <physiologicalReaction direction="left-to-right" evidence="9">
        <dbReference type="Rhea" id="RHEA:25877"/>
    </physiologicalReaction>
</comment>
<dbReference type="SUPFAM" id="SSF56425">
    <property type="entry name" value="Succinate dehydrogenase/fumarate reductase flavoprotein, catalytic domain"/>
    <property type="match status" value="1"/>
</dbReference>
<evidence type="ECO:0000259" key="14">
    <source>
        <dbReference type="Pfam" id="PF02910"/>
    </source>
</evidence>
<dbReference type="Gene3D" id="3.50.50.60">
    <property type="entry name" value="FAD/NAD(P)-binding domain"/>
    <property type="match status" value="1"/>
</dbReference>
<dbReference type="PRINTS" id="PR00368">
    <property type="entry name" value="FADPNR"/>
</dbReference>
<comment type="cofactor">
    <cofactor evidence="1 12">
        <name>FAD</name>
        <dbReference type="ChEBI" id="CHEBI:57692"/>
    </cofactor>
</comment>
<dbReference type="FunFam" id="3.90.700.10:FF:000002">
    <property type="entry name" value="L-aspartate oxidase"/>
    <property type="match status" value="1"/>
</dbReference>
<dbReference type="NCBIfam" id="NF006567">
    <property type="entry name" value="PRK09077.1"/>
    <property type="match status" value="1"/>
</dbReference>
<organism evidence="15 16">
    <name type="scientific">Desulfosalsimonas propionicica</name>
    <dbReference type="NCBI Taxonomy" id="332175"/>
    <lineage>
        <taxon>Bacteria</taxon>
        <taxon>Pseudomonadati</taxon>
        <taxon>Thermodesulfobacteriota</taxon>
        <taxon>Desulfobacteria</taxon>
        <taxon>Desulfobacterales</taxon>
        <taxon>Desulfosalsimonadaceae</taxon>
        <taxon>Desulfosalsimonas</taxon>
    </lineage>
</organism>
<protein>
    <recommendedName>
        <fullName evidence="4 10">L-aspartate oxidase</fullName>
        <ecNumber evidence="4 10">1.4.3.16</ecNumber>
    </recommendedName>
</protein>
<dbReference type="EMBL" id="JACDUS010000001">
    <property type="protein sequence ID" value="MBA2879712.1"/>
    <property type="molecule type" value="Genomic_DNA"/>
</dbReference>
<gene>
    <name evidence="15" type="ORF">HNR65_000019</name>
</gene>
<evidence type="ECO:0000256" key="7">
    <source>
        <dbReference type="ARBA" id="ARBA00022827"/>
    </source>
</evidence>
<evidence type="ECO:0000256" key="12">
    <source>
        <dbReference type="RuleBase" id="RU362049"/>
    </source>
</evidence>
<keyword evidence="16" id="KW-1185">Reference proteome</keyword>
<dbReference type="Gene3D" id="1.20.58.100">
    <property type="entry name" value="Fumarate reductase/succinate dehydrogenase flavoprotein-like, C-terminal domain"/>
    <property type="match status" value="1"/>
</dbReference>
<evidence type="ECO:0000256" key="9">
    <source>
        <dbReference type="ARBA" id="ARBA00048305"/>
    </source>
</evidence>
<keyword evidence="5 12" id="KW-0285">Flavoprotein</keyword>
<evidence type="ECO:0000256" key="5">
    <source>
        <dbReference type="ARBA" id="ARBA00022630"/>
    </source>
</evidence>
<dbReference type="Proteomes" id="UP000525298">
    <property type="component" value="Unassembled WGS sequence"/>
</dbReference>
<dbReference type="GO" id="GO:0034628">
    <property type="term" value="P:'de novo' NAD+ biosynthetic process from L-aspartate"/>
    <property type="evidence" value="ECO:0007669"/>
    <property type="project" value="TreeGrafter"/>
</dbReference>
<evidence type="ECO:0000256" key="10">
    <source>
        <dbReference type="NCBIfam" id="TIGR00551"/>
    </source>
</evidence>
<evidence type="ECO:0000313" key="16">
    <source>
        <dbReference type="Proteomes" id="UP000525298"/>
    </source>
</evidence>
<comment type="function">
    <text evidence="12">Catalyzes the oxidation of L-aspartate to iminoaspartate.</text>
</comment>
<evidence type="ECO:0000259" key="13">
    <source>
        <dbReference type="Pfam" id="PF00890"/>
    </source>
</evidence>
<dbReference type="InterPro" id="IPR015939">
    <property type="entry name" value="Fum_Rdtase/Succ_DH_flav-like_C"/>
</dbReference>
<dbReference type="InterPro" id="IPR036188">
    <property type="entry name" value="FAD/NAD-bd_sf"/>
</dbReference>
<dbReference type="UniPathway" id="UPA00253">
    <property type="reaction ID" value="UER00326"/>
</dbReference>
<dbReference type="GO" id="GO:0005737">
    <property type="term" value="C:cytoplasm"/>
    <property type="evidence" value="ECO:0007669"/>
    <property type="project" value="UniProtKB-SubCell"/>
</dbReference>
<evidence type="ECO:0000256" key="3">
    <source>
        <dbReference type="ARBA" id="ARBA00008562"/>
    </source>
</evidence>
<dbReference type="GO" id="GO:0008734">
    <property type="term" value="F:L-aspartate oxidase activity"/>
    <property type="evidence" value="ECO:0007669"/>
    <property type="project" value="UniProtKB-UniRule"/>
</dbReference>
<dbReference type="FunFam" id="1.20.58.100:FF:000002">
    <property type="entry name" value="L-aspartate oxidase"/>
    <property type="match status" value="1"/>
</dbReference>
<dbReference type="AlphaFoldDB" id="A0A7W0C5X4"/>
<dbReference type="Pfam" id="PF02910">
    <property type="entry name" value="Succ_DH_flav_C"/>
    <property type="match status" value="1"/>
</dbReference>
<comment type="subcellular location">
    <subcellularLocation>
        <location evidence="12">Cytoplasm</location>
    </subcellularLocation>
</comment>
<dbReference type="EC" id="1.4.3.16" evidence="4 10"/>
<evidence type="ECO:0000256" key="1">
    <source>
        <dbReference type="ARBA" id="ARBA00001974"/>
    </source>
</evidence>
<dbReference type="InterPro" id="IPR027477">
    <property type="entry name" value="Succ_DH/fumarate_Rdtase_cat_sf"/>
</dbReference>
<name>A0A7W0C5X4_9BACT</name>
<comment type="pathway">
    <text evidence="2 12">Cofactor biosynthesis; NAD(+) biosynthesis; iminoaspartate from L-aspartate (oxidase route): step 1/1.</text>
</comment>
<feature type="domain" description="Fumarate reductase/succinate dehydrogenase flavoprotein-like C-terminal" evidence="14">
    <location>
        <begin position="443"/>
        <end position="535"/>
    </location>
</feature>
<keyword evidence="8 12" id="KW-0560">Oxidoreductase</keyword>
<evidence type="ECO:0000256" key="11">
    <source>
        <dbReference type="PIRSR" id="PIRSR000171-1"/>
    </source>
</evidence>
<evidence type="ECO:0000256" key="8">
    <source>
        <dbReference type="ARBA" id="ARBA00023002"/>
    </source>
</evidence>
<keyword evidence="7 12" id="KW-0274">FAD</keyword>
<dbReference type="InterPro" id="IPR005288">
    <property type="entry name" value="NadB"/>
</dbReference>
<dbReference type="Pfam" id="PF00890">
    <property type="entry name" value="FAD_binding_2"/>
    <property type="match status" value="1"/>
</dbReference>
<dbReference type="RefSeq" id="WP_181549418.1">
    <property type="nucleotide sequence ID" value="NZ_JACDUS010000001.1"/>
</dbReference>
<evidence type="ECO:0000256" key="6">
    <source>
        <dbReference type="ARBA" id="ARBA00022642"/>
    </source>
</evidence>
<dbReference type="SUPFAM" id="SSF51905">
    <property type="entry name" value="FAD/NAD(P)-binding domain"/>
    <property type="match status" value="1"/>
</dbReference>
<dbReference type="Gene3D" id="3.90.700.10">
    <property type="entry name" value="Succinate dehydrogenase/fumarate reductase flavoprotein, catalytic domain"/>
    <property type="match status" value="1"/>
</dbReference>
<evidence type="ECO:0000313" key="15">
    <source>
        <dbReference type="EMBL" id="MBA2879712.1"/>
    </source>
</evidence>
<dbReference type="NCBIfam" id="TIGR00551">
    <property type="entry name" value="nadB"/>
    <property type="match status" value="1"/>
</dbReference>
<reference evidence="15 16" key="1">
    <citation type="submission" date="2020-07" db="EMBL/GenBank/DDBJ databases">
        <title>Genomic Encyclopedia of Type Strains, Phase IV (KMG-IV): sequencing the most valuable type-strain genomes for metagenomic binning, comparative biology and taxonomic classification.</title>
        <authorList>
            <person name="Goeker M."/>
        </authorList>
    </citation>
    <scope>NUCLEOTIDE SEQUENCE [LARGE SCALE GENOMIC DNA]</scope>
    <source>
        <strain evidence="15 16">DSM 17721</strain>
    </source>
</reference>